<dbReference type="InterPro" id="IPR010732">
    <property type="entry name" value="T6SS_TssG-like"/>
</dbReference>
<proteinExistence type="predicted"/>
<reference evidence="1 2" key="2">
    <citation type="submission" date="2014-09" db="EMBL/GenBank/DDBJ databases">
        <authorList>
            <consortium name="NBRP consortium"/>
            <person name="Sawabe T."/>
            <person name="Meirelles P."/>
            <person name="Nakanishi M."/>
            <person name="Sayaka M."/>
            <person name="Hattori M."/>
            <person name="Ohkuma M."/>
        </authorList>
    </citation>
    <scope>NUCLEOTIDE SEQUENCE [LARGE SCALE GENOMIC DNA]</scope>
    <source>
        <strain evidence="1 2">JCM 19240</strain>
    </source>
</reference>
<accession>A0A090TRQ9</accession>
<dbReference type="PANTHER" id="PTHR35564:SF4">
    <property type="entry name" value="CYTOPLASMIC PROTEIN"/>
    <property type="match status" value="1"/>
</dbReference>
<evidence type="ECO:0000313" key="1">
    <source>
        <dbReference type="EMBL" id="GAL33782.1"/>
    </source>
</evidence>
<dbReference type="Pfam" id="PF06996">
    <property type="entry name" value="T6SS_TssG"/>
    <property type="match status" value="1"/>
</dbReference>
<protein>
    <submittedName>
        <fullName evidence="1">Uncharacterized protein ImpH/VasB</fullName>
    </submittedName>
</protein>
<keyword evidence="2" id="KW-1185">Reference proteome</keyword>
<dbReference type="PANTHER" id="PTHR35564">
    <property type="match status" value="1"/>
</dbReference>
<gene>
    <name evidence="1" type="ORF">JCM19240_2478</name>
</gene>
<dbReference type="EMBL" id="BBMT01000003">
    <property type="protein sequence ID" value="GAL33782.1"/>
    <property type="molecule type" value="Genomic_DNA"/>
</dbReference>
<sequence>MSMMQESVKEHLINKPYAFDFIQVIRLLRAMDVSSKVPLSLTPEVMPEGMPDQVTSIRFESDRVRIKLGLEALSGSKGLIPDYLYAELLNSLHQDDNALQKFIDVFNQRYFELRTHVETNQSMLLKQEKDALANNVLGRLTQQAALACMFSLPGSNKEKTHPSMLRHGLALGNKSRNLHGLKRLLSDYFSLSVTPVVVPSSFYRINARYQTKLGANKGQNQSLGQGFWLGGTGTQAFKALEINITPKTRTEYLGLLNNAQFAQSMKSLVQAYLRESLDIRLYMYVKRDYIDEPQLSNSKQGLRLGEANCLASKRRKSEFRKILIQQEKV</sequence>
<reference evidence="1 2" key="1">
    <citation type="submission" date="2014-09" db="EMBL/GenBank/DDBJ databases">
        <title>Vibrio maritimus JCM 19240. (C210) whole genome shotgun sequence.</title>
        <authorList>
            <person name="Sawabe T."/>
            <person name="Meirelles P."/>
            <person name="Nakanishi M."/>
            <person name="Sayaka M."/>
            <person name="Hattori M."/>
            <person name="Ohkuma M."/>
        </authorList>
    </citation>
    <scope>NUCLEOTIDE SEQUENCE [LARGE SCALE GENOMIC DNA]</scope>
    <source>
        <strain evidence="1 2">JCM 19240</strain>
    </source>
</reference>
<dbReference type="Proteomes" id="UP000029224">
    <property type="component" value="Unassembled WGS sequence"/>
</dbReference>
<organism evidence="1 2">
    <name type="scientific">Vibrio maritimus</name>
    <dbReference type="NCBI Taxonomy" id="990268"/>
    <lineage>
        <taxon>Bacteria</taxon>
        <taxon>Pseudomonadati</taxon>
        <taxon>Pseudomonadota</taxon>
        <taxon>Gammaproteobacteria</taxon>
        <taxon>Vibrionales</taxon>
        <taxon>Vibrionaceae</taxon>
        <taxon>Vibrio</taxon>
    </lineage>
</organism>
<evidence type="ECO:0000313" key="2">
    <source>
        <dbReference type="Proteomes" id="UP000029224"/>
    </source>
</evidence>
<comment type="caution">
    <text evidence="1">The sequence shown here is derived from an EMBL/GenBank/DDBJ whole genome shotgun (WGS) entry which is preliminary data.</text>
</comment>
<name>A0A090TRQ9_9VIBR</name>
<dbReference type="AlphaFoldDB" id="A0A090TRQ9"/>